<name>A0A7V8NXF2_9BACT</name>
<dbReference type="InterPro" id="IPR008969">
    <property type="entry name" value="CarboxyPept-like_regulatory"/>
</dbReference>
<keyword evidence="4" id="KW-1185">Reference proteome</keyword>
<dbReference type="Gene3D" id="2.60.40.1120">
    <property type="entry name" value="Carboxypeptidase-like, regulatory domain"/>
    <property type="match status" value="1"/>
</dbReference>
<evidence type="ECO:0000313" key="4">
    <source>
        <dbReference type="Proteomes" id="UP000567293"/>
    </source>
</evidence>
<dbReference type="AlphaFoldDB" id="A0A7V8NXF2"/>
<evidence type="ECO:0000256" key="2">
    <source>
        <dbReference type="SAM" id="SignalP"/>
    </source>
</evidence>
<feature type="chain" id="PRO_5030860046" description="Carboxypeptidase regulatory-like domain-containing protein" evidence="2">
    <location>
        <begin position="23"/>
        <end position="149"/>
    </location>
</feature>
<reference evidence="3" key="1">
    <citation type="submission" date="2020-06" db="EMBL/GenBank/DDBJ databases">
        <title>Legume-microbial interactions unlock mineral nutrients during tropical forest succession.</title>
        <authorList>
            <person name="Epihov D.Z."/>
        </authorList>
    </citation>
    <scope>NUCLEOTIDE SEQUENCE [LARGE SCALE GENOMIC DNA]</scope>
    <source>
        <strain evidence="3">Pan2503</strain>
    </source>
</reference>
<organism evidence="3 4">
    <name type="scientific">Candidatus Acidiferrum panamense</name>
    <dbReference type="NCBI Taxonomy" id="2741543"/>
    <lineage>
        <taxon>Bacteria</taxon>
        <taxon>Pseudomonadati</taxon>
        <taxon>Acidobacteriota</taxon>
        <taxon>Terriglobia</taxon>
        <taxon>Candidatus Acidiferrales</taxon>
        <taxon>Candidatus Acidiferrum</taxon>
    </lineage>
</organism>
<protein>
    <recommendedName>
        <fullName evidence="5">Carboxypeptidase regulatory-like domain-containing protein</fullName>
    </recommendedName>
</protein>
<feature type="compositionally biased region" description="Polar residues" evidence="1">
    <location>
        <begin position="32"/>
        <end position="48"/>
    </location>
</feature>
<dbReference type="Proteomes" id="UP000567293">
    <property type="component" value="Unassembled WGS sequence"/>
</dbReference>
<feature type="region of interest" description="Disordered" evidence="1">
    <location>
        <begin position="26"/>
        <end position="53"/>
    </location>
</feature>
<evidence type="ECO:0008006" key="5">
    <source>
        <dbReference type="Google" id="ProtNLM"/>
    </source>
</evidence>
<dbReference type="EMBL" id="JACDQQ010002888">
    <property type="protein sequence ID" value="MBA0089227.1"/>
    <property type="molecule type" value="Genomic_DNA"/>
</dbReference>
<gene>
    <name evidence="3" type="ORF">HRJ53_29915</name>
</gene>
<sequence>MNRLRKVPFVCMGLLLLSPASAREATQEAAPASSSTPAQDSASATGSPGKQRYSHADDFLIRGTVFNENALAFPAVELRFRKEGQKKYKWETYTNLRGEFALRVPQGSNYEILVHAKGFADQTRTVEAKGGGSEEIVVFRMQPVKGDKQ</sequence>
<evidence type="ECO:0000256" key="1">
    <source>
        <dbReference type="SAM" id="MobiDB-lite"/>
    </source>
</evidence>
<evidence type="ECO:0000313" key="3">
    <source>
        <dbReference type="EMBL" id="MBA0089227.1"/>
    </source>
</evidence>
<accession>A0A7V8NXF2</accession>
<dbReference type="SUPFAM" id="SSF49464">
    <property type="entry name" value="Carboxypeptidase regulatory domain-like"/>
    <property type="match status" value="1"/>
</dbReference>
<keyword evidence="2" id="KW-0732">Signal</keyword>
<feature type="signal peptide" evidence="2">
    <location>
        <begin position="1"/>
        <end position="22"/>
    </location>
</feature>
<comment type="caution">
    <text evidence="3">The sequence shown here is derived from an EMBL/GenBank/DDBJ whole genome shotgun (WGS) entry which is preliminary data.</text>
</comment>
<proteinExistence type="predicted"/>